<gene>
    <name evidence="2" type="ORF">LARSCL_LOCUS7340</name>
</gene>
<dbReference type="EMBL" id="CAXIEN010000075">
    <property type="protein sequence ID" value="CAL1274190.1"/>
    <property type="molecule type" value="Genomic_DNA"/>
</dbReference>
<keyword evidence="1" id="KW-0472">Membrane</keyword>
<reference evidence="2 3" key="1">
    <citation type="submission" date="2024-04" db="EMBL/GenBank/DDBJ databases">
        <authorList>
            <person name="Rising A."/>
            <person name="Reimegard J."/>
            <person name="Sonavane S."/>
            <person name="Akerstrom W."/>
            <person name="Nylinder S."/>
            <person name="Hedman E."/>
            <person name="Kallberg Y."/>
        </authorList>
    </citation>
    <scope>NUCLEOTIDE SEQUENCE [LARGE SCALE GENOMIC DNA]</scope>
</reference>
<organism evidence="2 3">
    <name type="scientific">Larinioides sclopetarius</name>
    <dbReference type="NCBI Taxonomy" id="280406"/>
    <lineage>
        <taxon>Eukaryota</taxon>
        <taxon>Metazoa</taxon>
        <taxon>Ecdysozoa</taxon>
        <taxon>Arthropoda</taxon>
        <taxon>Chelicerata</taxon>
        <taxon>Arachnida</taxon>
        <taxon>Araneae</taxon>
        <taxon>Araneomorphae</taxon>
        <taxon>Entelegynae</taxon>
        <taxon>Araneoidea</taxon>
        <taxon>Araneidae</taxon>
        <taxon>Larinioides</taxon>
    </lineage>
</organism>
<keyword evidence="1" id="KW-1133">Transmembrane helix</keyword>
<dbReference type="Proteomes" id="UP001497382">
    <property type="component" value="Unassembled WGS sequence"/>
</dbReference>
<evidence type="ECO:0000313" key="3">
    <source>
        <dbReference type="Proteomes" id="UP001497382"/>
    </source>
</evidence>
<accession>A0AAV1ZQQ0</accession>
<comment type="caution">
    <text evidence="2">The sequence shown here is derived from an EMBL/GenBank/DDBJ whole genome shotgun (WGS) entry which is preliminary data.</text>
</comment>
<sequence>MTPLFIESFHYSVNYLVDKFGLKMDDEQIKQTGQILKLMTFEFEEKIKRRLAHSEKVVSDISKLLFWPLVVVIVLALIFPIYYQVT</sequence>
<evidence type="ECO:0000256" key="1">
    <source>
        <dbReference type="SAM" id="Phobius"/>
    </source>
</evidence>
<keyword evidence="3" id="KW-1185">Reference proteome</keyword>
<proteinExistence type="predicted"/>
<dbReference type="AlphaFoldDB" id="A0AAV1ZQQ0"/>
<feature type="transmembrane region" description="Helical" evidence="1">
    <location>
        <begin position="64"/>
        <end position="83"/>
    </location>
</feature>
<evidence type="ECO:0008006" key="4">
    <source>
        <dbReference type="Google" id="ProtNLM"/>
    </source>
</evidence>
<name>A0AAV1ZQQ0_9ARAC</name>
<protein>
    <recommendedName>
        <fullName evidence="4">Type II secretion system protein GspF domain-containing protein</fullName>
    </recommendedName>
</protein>
<evidence type="ECO:0000313" key="2">
    <source>
        <dbReference type="EMBL" id="CAL1274190.1"/>
    </source>
</evidence>
<keyword evidence="1" id="KW-0812">Transmembrane</keyword>